<comment type="caution">
    <text evidence="2">The sequence shown here is derived from an EMBL/GenBank/DDBJ whole genome shotgun (WGS) entry which is preliminary data.</text>
</comment>
<feature type="transmembrane region" description="Helical" evidence="1">
    <location>
        <begin position="32"/>
        <end position="53"/>
    </location>
</feature>
<name>V8CBW7_9HELI</name>
<dbReference type="AlphaFoldDB" id="V8CBW7"/>
<keyword evidence="3" id="KW-1185">Reference proteome</keyword>
<dbReference type="RefSeq" id="WP_023926861.1">
    <property type="nucleotide sequence ID" value="NZ_KI669454.1"/>
</dbReference>
<organism evidence="2 3">
    <name type="scientific">Helicobacter macacae MIT 99-5501</name>
    <dbReference type="NCBI Taxonomy" id="1357400"/>
    <lineage>
        <taxon>Bacteria</taxon>
        <taxon>Pseudomonadati</taxon>
        <taxon>Campylobacterota</taxon>
        <taxon>Epsilonproteobacteria</taxon>
        <taxon>Campylobacterales</taxon>
        <taxon>Helicobacteraceae</taxon>
        <taxon>Helicobacter</taxon>
    </lineage>
</organism>
<dbReference type="HOGENOM" id="CLU_102896_0_0_7"/>
<accession>V8CBW7</accession>
<reference evidence="2 3" key="1">
    <citation type="journal article" date="2014" name="Genome Announc.">
        <title>Draft genome sequences of six enterohepatic helicobacter species isolated from humans and one from rhesus macaques.</title>
        <authorList>
            <person name="Shen Z."/>
            <person name="Sheh A."/>
            <person name="Young S.K."/>
            <person name="Abouelliel A."/>
            <person name="Ward D.V."/>
            <person name="Earl A.M."/>
            <person name="Fox J.G."/>
        </authorList>
    </citation>
    <scope>NUCLEOTIDE SEQUENCE [LARGE SCALE GENOMIC DNA]</scope>
    <source>
        <strain evidence="2 3">MIT 99-5501</strain>
    </source>
</reference>
<sequence>MKKSRLIASLATLLTTLKKPLCQRYFAKDTSLAYLLSALGKSLFISTLALVFIPNLSTAKISQAQQAQIQEQIKDIQNHFQTKISHLESSLKITIEAERRSKDKTRSLKGSEYEVAYKNYENEKNSAKEIEKYYTKNTQEIIKKAKDSANTWGIADEFSEFEASLRQADSAFLADMKEYKKRLEALEKTQKSTHKKSAYKEKMEWLVQEFDNKYEWILFDAYNSFVEKISEILGK</sequence>
<evidence type="ECO:0000256" key="1">
    <source>
        <dbReference type="SAM" id="Phobius"/>
    </source>
</evidence>
<keyword evidence="1" id="KW-1133">Transmembrane helix</keyword>
<proteinExistence type="predicted"/>
<dbReference type="PATRIC" id="fig|1357400.3.peg.275"/>
<dbReference type="Proteomes" id="UP000018731">
    <property type="component" value="Unassembled WGS sequence"/>
</dbReference>
<dbReference type="EMBL" id="AZJI01000001">
    <property type="protein sequence ID" value="ETD24859.1"/>
    <property type="molecule type" value="Genomic_DNA"/>
</dbReference>
<evidence type="ECO:0000313" key="3">
    <source>
        <dbReference type="Proteomes" id="UP000018731"/>
    </source>
</evidence>
<evidence type="ECO:0000313" key="2">
    <source>
        <dbReference type="EMBL" id="ETD24859.1"/>
    </source>
</evidence>
<protein>
    <submittedName>
        <fullName evidence="2">Uncharacterized protein</fullName>
    </submittedName>
</protein>
<keyword evidence="1" id="KW-0472">Membrane</keyword>
<gene>
    <name evidence="2" type="ORF">HMPREF2086_00193</name>
</gene>
<keyword evidence="1" id="KW-0812">Transmembrane</keyword>